<protein>
    <submittedName>
        <fullName evidence="1">Uncharacterized protein</fullName>
    </submittedName>
</protein>
<sequence length="164" mass="18121">MTAAATYIERLQKAADEAQSLEVAYRREAATRIAALERERAIAFRRMNLMRSVAEAAKPQVDDTSDPVGQSGEEIAVARALALVRVRLGWLSDSETRDKTLARFAPVVIALHRVSVGQDQGMPDGSQAIGEALGRFEAWYEGAHGVSFWMLFENPMPDTPRVDF</sequence>
<dbReference type="RefSeq" id="WP_106667399.1">
    <property type="nucleotide sequence ID" value="NZ_PGGM01000019.1"/>
</dbReference>
<evidence type="ECO:0000313" key="1">
    <source>
        <dbReference type="EMBL" id="PSH57490.1"/>
    </source>
</evidence>
<organism evidence="1 2">
    <name type="scientific">Phyllobacterium sophorae</name>
    <dbReference type="NCBI Taxonomy" id="1520277"/>
    <lineage>
        <taxon>Bacteria</taxon>
        <taxon>Pseudomonadati</taxon>
        <taxon>Pseudomonadota</taxon>
        <taxon>Alphaproteobacteria</taxon>
        <taxon>Hyphomicrobiales</taxon>
        <taxon>Phyllobacteriaceae</taxon>
        <taxon>Phyllobacterium</taxon>
    </lineage>
</organism>
<keyword evidence="2" id="KW-1185">Reference proteome</keyword>
<name>A0A2P7ATG5_9HYPH</name>
<dbReference type="Proteomes" id="UP000241764">
    <property type="component" value="Unassembled WGS sequence"/>
</dbReference>
<gene>
    <name evidence="1" type="ORF">CU103_28470</name>
</gene>
<dbReference type="AlphaFoldDB" id="A0A2P7ATG5"/>
<accession>A0A2P7ATG5</accession>
<dbReference type="EMBL" id="PGGM01000019">
    <property type="protein sequence ID" value="PSH57490.1"/>
    <property type="molecule type" value="Genomic_DNA"/>
</dbReference>
<dbReference type="OrthoDB" id="8451754at2"/>
<comment type="caution">
    <text evidence="1">The sequence shown here is derived from an EMBL/GenBank/DDBJ whole genome shotgun (WGS) entry which is preliminary data.</text>
</comment>
<reference evidence="2" key="1">
    <citation type="submission" date="2017-11" db="EMBL/GenBank/DDBJ databases">
        <authorList>
            <person name="Kuznetsova I."/>
            <person name="Sazanova A."/>
            <person name="Chirak E."/>
            <person name="Safronova V."/>
            <person name="Willems A."/>
        </authorList>
    </citation>
    <scope>NUCLEOTIDE SEQUENCE [LARGE SCALE GENOMIC DNA]</scope>
    <source>
        <strain evidence="2">CCBAU 03422</strain>
    </source>
</reference>
<proteinExistence type="predicted"/>
<evidence type="ECO:0000313" key="2">
    <source>
        <dbReference type="Proteomes" id="UP000241764"/>
    </source>
</evidence>